<evidence type="ECO:0000256" key="9">
    <source>
        <dbReference type="ARBA" id="ARBA00023098"/>
    </source>
</evidence>
<evidence type="ECO:0000256" key="2">
    <source>
        <dbReference type="ARBA" id="ARBA00004760"/>
    </source>
</evidence>
<dbReference type="AlphaFoldDB" id="A0A4Q9L845"/>
<evidence type="ECO:0000256" key="4">
    <source>
        <dbReference type="ARBA" id="ARBA00008392"/>
    </source>
</evidence>
<dbReference type="VEuPathDB" id="MicrosporidiaDB:CWI37_0357p0040"/>
<reference evidence="12 13" key="1">
    <citation type="submission" date="2017-12" db="EMBL/GenBank/DDBJ databases">
        <authorList>
            <person name="Pombert J.-F."/>
            <person name="Haag K.L."/>
            <person name="Ebert D."/>
        </authorList>
    </citation>
    <scope>NUCLEOTIDE SEQUENCE [LARGE SCALE GENOMIC DNA]</scope>
    <source>
        <strain evidence="12">FI-OER-3-3</strain>
    </source>
</reference>
<evidence type="ECO:0000256" key="3">
    <source>
        <dbReference type="ARBA" id="ARBA00004991"/>
    </source>
</evidence>
<dbReference type="GO" id="GO:0004758">
    <property type="term" value="F:serine C-palmitoyltransferase activity"/>
    <property type="evidence" value="ECO:0007669"/>
    <property type="project" value="TreeGrafter"/>
</dbReference>
<comment type="pathway">
    <text evidence="2">Lipid metabolism; sphingolipid metabolism.</text>
</comment>
<evidence type="ECO:0000256" key="6">
    <source>
        <dbReference type="ARBA" id="ARBA00022679"/>
    </source>
</evidence>
<gene>
    <name evidence="12" type="ORF">CWI37_0357p0040</name>
</gene>
<keyword evidence="7" id="KW-0663">Pyridoxal phosphate</keyword>
<sequence>MITLLFPLLKSNYFNLARLITESIILFFLFYFRFKKYKNTDLILSNKTVEELIEEFIPEEINEIEINSKIFDIPSFPSSTLYELADYDFYNRINSYVDICSNTIKNYGVGTCGPPGFYGTLDLHLELEKKIAENFGTESSILYSNNFTCINSVITCFCKSKDVIFYYCHCNEAILRGISISKATSVYFNGIEDLNKKIKIFYSKKHRNFLIVEGLCRNTGEIINLQEIIEIKKKYKLRLIVDESLSYPLLSSTGSIGYWNVNIKDVDILMGSLSHVIPLNGGFSASSSYVVEYQRLSAPSYCFSASLPGFFASAALQSFTFYAINTSNLFHKYFLSENYSVISHKDSPLVIITHKNNLTNNSLENELLRIYEIKNKLLKHGVRVGVNQNPFPSLRICVKKGLSNKEVMGVINKVKMAWMVNNSGFINSSVVKGVLMIRLLNNRVLAIRVVDNRVLGLSKKNFNKNVFFLELNYLKIKINDELNLNEEAKVFKLWNNLY</sequence>
<proteinExistence type="inferred from homology"/>
<comment type="caution">
    <text evidence="12">The sequence shown here is derived from an EMBL/GenBank/DDBJ whole genome shotgun (WGS) entry which is preliminary data.</text>
</comment>
<keyword evidence="9" id="KW-0443">Lipid metabolism</keyword>
<dbReference type="SUPFAM" id="SSF53383">
    <property type="entry name" value="PLP-dependent transferases"/>
    <property type="match status" value="1"/>
</dbReference>
<evidence type="ECO:0000256" key="8">
    <source>
        <dbReference type="ARBA" id="ARBA00022919"/>
    </source>
</evidence>
<name>A0A4Q9L845_9MICR</name>
<protein>
    <recommendedName>
        <fullName evidence="5">serine C-palmitoyltransferase</fullName>
        <ecNumber evidence="5">2.3.1.50</ecNumber>
    </recommendedName>
</protein>
<dbReference type="InterPro" id="IPR015424">
    <property type="entry name" value="PyrdxlP-dep_Trfase"/>
</dbReference>
<evidence type="ECO:0000256" key="1">
    <source>
        <dbReference type="ARBA" id="ARBA00001933"/>
    </source>
</evidence>
<dbReference type="InterPro" id="IPR015421">
    <property type="entry name" value="PyrdxlP-dep_Trfase_major"/>
</dbReference>
<dbReference type="InterPro" id="IPR050087">
    <property type="entry name" value="AON_synthase_class-II"/>
</dbReference>
<evidence type="ECO:0000256" key="10">
    <source>
        <dbReference type="ARBA" id="ARBA00023315"/>
    </source>
</evidence>
<evidence type="ECO:0000313" key="13">
    <source>
        <dbReference type="Proteomes" id="UP000292362"/>
    </source>
</evidence>
<evidence type="ECO:0000313" key="12">
    <source>
        <dbReference type="EMBL" id="TBU03101.1"/>
    </source>
</evidence>
<keyword evidence="12" id="KW-0032">Aminotransferase</keyword>
<organism evidence="12 13">
    <name type="scientific">Hamiltosporidium tvaerminnensis</name>
    <dbReference type="NCBI Taxonomy" id="1176355"/>
    <lineage>
        <taxon>Eukaryota</taxon>
        <taxon>Fungi</taxon>
        <taxon>Fungi incertae sedis</taxon>
        <taxon>Microsporidia</taxon>
        <taxon>Dubosqiidae</taxon>
        <taxon>Hamiltosporidium</taxon>
    </lineage>
</organism>
<evidence type="ECO:0000259" key="11">
    <source>
        <dbReference type="Pfam" id="PF00155"/>
    </source>
</evidence>
<keyword evidence="6 12" id="KW-0808">Transferase</keyword>
<dbReference type="PANTHER" id="PTHR13693">
    <property type="entry name" value="CLASS II AMINOTRANSFERASE/8-AMINO-7-OXONONANOATE SYNTHASE"/>
    <property type="match status" value="1"/>
</dbReference>
<feature type="domain" description="Aminotransferase class I/classII large" evidence="11">
    <location>
        <begin position="115"/>
        <end position="321"/>
    </location>
</feature>
<comment type="pathway">
    <text evidence="3">Sphingolipid metabolism.</text>
</comment>
<dbReference type="GO" id="GO:0016020">
    <property type="term" value="C:membrane"/>
    <property type="evidence" value="ECO:0007669"/>
    <property type="project" value="GOC"/>
</dbReference>
<comment type="cofactor">
    <cofactor evidence="1">
        <name>pyridoxal 5'-phosphate</name>
        <dbReference type="ChEBI" id="CHEBI:597326"/>
    </cofactor>
</comment>
<evidence type="ECO:0000256" key="7">
    <source>
        <dbReference type="ARBA" id="ARBA00022898"/>
    </source>
</evidence>
<evidence type="ECO:0000256" key="5">
    <source>
        <dbReference type="ARBA" id="ARBA00013220"/>
    </source>
</evidence>
<dbReference type="Gene3D" id="3.40.640.10">
    <property type="entry name" value="Type I PLP-dependent aspartate aminotransferase-like (Major domain)"/>
    <property type="match status" value="1"/>
</dbReference>
<dbReference type="GO" id="GO:0046513">
    <property type="term" value="P:ceramide biosynthetic process"/>
    <property type="evidence" value="ECO:0007669"/>
    <property type="project" value="TreeGrafter"/>
</dbReference>
<dbReference type="PANTHER" id="PTHR13693:SF2">
    <property type="entry name" value="SERINE PALMITOYLTRANSFERASE 1"/>
    <property type="match status" value="1"/>
</dbReference>
<dbReference type="GO" id="GO:0046512">
    <property type="term" value="P:sphingosine biosynthetic process"/>
    <property type="evidence" value="ECO:0007669"/>
    <property type="project" value="TreeGrafter"/>
</dbReference>
<dbReference type="Proteomes" id="UP000292362">
    <property type="component" value="Unassembled WGS sequence"/>
</dbReference>
<comment type="similarity">
    <text evidence="4">Belongs to the class-II pyridoxal-phosphate-dependent aminotransferase family.</text>
</comment>
<accession>A0A4Q9L845</accession>
<dbReference type="EC" id="2.3.1.50" evidence="5"/>
<dbReference type="Pfam" id="PF00155">
    <property type="entry name" value="Aminotran_1_2"/>
    <property type="match status" value="1"/>
</dbReference>
<dbReference type="GO" id="GO:0005783">
    <property type="term" value="C:endoplasmic reticulum"/>
    <property type="evidence" value="ECO:0007669"/>
    <property type="project" value="TreeGrafter"/>
</dbReference>
<keyword evidence="8" id="KW-0746">Sphingolipid metabolism</keyword>
<dbReference type="InterPro" id="IPR004839">
    <property type="entry name" value="Aminotransferase_I/II_large"/>
</dbReference>
<keyword evidence="10" id="KW-0012">Acyltransferase</keyword>
<dbReference type="GO" id="GO:0008483">
    <property type="term" value="F:transaminase activity"/>
    <property type="evidence" value="ECO:0007669"/>
    <property type="project" value="UniProtKB-KW"/>
</dbReference>
<dbReference type="GO" id="GO:0030170">
    <property type="term" value="F:pyridoxal phosphate binding"/>
    <property type="evidence" value="ECO:0007669"/>
    <property type="project" value="InterPro"/>
</dbReference>
<dbReference type="EMBL" id="PITJ01000357">
    <property type="protein sequence ID" value="TBU03101.1"/>
    <property type="molecule type" value="Genomic_DNA"/>
</dbReference>